<dbReference type="OrthoDB" id="9764327at2"/>
<protein>
    <submittedName>
        <fullName evidence="11">Phosphotransferase system EIIC protein</fullName>
    </submittedName>
</protein>
<evidence type="ECO:0000256" key="4">
    <source>
        <dbReference type="ARBA" id="ARBA00022597"/>
    </source>
</evidence>
<keyword evidence="6 9" id="KW-0812">Transmembrane</keyword>
<dbReference type="EMBL" id="PTIS01000011">
    <property type="protein sequence ID" value="PPK47997.1"/>
    <property type="molecule type" value="Genomic_DNA"/>
</dbReference>
<keyword evidence="5" id="KW-0598">Phosphotransferase system</keyword>
<dbReference type="STRING" id="37659.GCA_000703125_00197"/>
<evidence type="ECO:0000256" key="8">
    <source>
        <dbReference type="ARBA" id="ARBA00023136"/>
    </source>
</evidence>
<dbReference type="Proteomes" id="UP000239863">
    <property type="component" value="Unassembled WGS sequence"/>
</dbReference>
<feature type="transmembrane region" description="Helical" evidence="9">
    <location>
        <begin position="12"/>
        <end position="33"/>
    </location>
</feature>
<accession>A0A2S6FWT0</accession>
<organism evidence="11 12">
    <name type="scientific">Clostridium algidicarnis DSM 15099</name>
    <dbReference type="NCBI Taxonomy" id="1121295"/>
    <lineage>
        <taxon>Bacteria</taxon>
        <taxon>Bacillati</taxon>
        <taxon>Bacillota</taxon>
        <taxon>Clostridia</taxon>
        <taxon>Eubacteriales</taxon>
        <taxon>Clostridiaceae</taxon>
        <taxon>Clostridium</taxon>
    </lineage>
</organism>
<dbReference type="GO" id="GO:0090563">
    <property type="term" value="F:protein-phosphocysteine-sugar phosphotransferase activity"/>
    <property type="evidence" value="ECO:0007669"/>
    <property type="project" value="TreeGrafter"/>
</dbReference>
<feature type="transmembrane region" description="Helical" evidence="9">
    <location>
        <begin position="76"/>
        <end position="95"/>
    </location>
</feature>
<evidence type="ECO:0000259" key="10">
    <source>
        <dbReference type="PROSITE" id="PS51103"/>
    </source>
</evidence>
<feature type="domain" description="PTS EIIC type-1" evidence="10">
    <location>
        <begin position="6"/>
        <end position="160"/>
    </location>
</feature>
<keyword evidence="11" id="KW-0808">Transferase</keyword>
<dbReference type="PANTHER" id="PTHR30009">
    <property type="entry name" value="CYTOCHROME C-TYPE SYNTHESIS PROTEIN AND PTS TRANSMEMBRANE COMPONENT"/>
    <property type="match status" value="1"/>
</dbReference>
<evidence type="ECO:0000256" key="7">
    <source>
        <dbReference type="ARBA" id="ARBA00022989"/>
    </source>
</evidence>
<keyword evidence="7 9" id="KW-1133">Transmembrane helix</keyword>
<keyword evidence="2" id="KW-0813">Transport</keyword>
<evidence type="ECO:0000313" key="11">
    <source>
        <dbReference type="EMBL" id="PPK47997.1"/>
    </source>
</evidence>
<keyword evidence="4" id="KW-0762">Sugar transport</keyword>
<dbReference type="PANTHER" id="PTHR30009:SF4">
    <property type="entry name" value="PTS SYSTEM N-ACETYLGLUCOSAMINE-SPECIFIC EIICBA COMPONENT"/>
    <property type="match status" value="1"/>
</dbReference>
<dbReference type="RefSeq" id="WP_104410132.1">
    <property type="nucleotide sequence ID" value="NZ_PTIS01000011.1"/>
</dbReference>
<keyword evidence="8 9" id="KW-0472">Membrane</keyword>
<dbReference type="Pfam" id="PF02378">
    <property type="entry name" value="PTS_EIIC"/>
    <property type="match status" value="1"/>
</dbReference>
<evidence type="ECO:0000313" key="12">
    <source>
        <dbReference type="Proteomes" id="UP000239863"/>
    </source>
</evidence>
<evidence type="ECO:0000256" key="2">
    <source>
        <dbReference type="ARBA" id="ARBA00022448"/>
    </source>
</evidence>
<reference evidence="11 12" key="1">
    <citation type="submission" date="2018-02" db="EMBL/GenBank/DDBJ databases">
        <title>Genomic Encyclopedia of Archaeal and Bacterial Type Strains, Phase II (KMG-II): from individual species to whole genera.</title>
        <authorList>
            <person name="Goeker M."/>
        </authorList>
    </citation>
    <scope>NUCLEOTIDE SEQUENCE [LARGE SCALE GENOMIC DNA]</scope>
    <source>
        <strain evidence="11 12">DSM 15099</strain>
    </source>
</reference>
<dbReference type="GO" id="GO:0015764">
    <property type="term" value="P:N-acetylglucosamine transport"/>
    <property type="evidence" value="ECO:0007669"/>
    <property type="project" value="TreeGrafter"/>
</dbReference>
<dbReference type="InterPro" id="IPR013013">
    <property type="entry name" value="PTS_EIIC_1"/>
</dbReference>
<dbReference type="GO" id="GO:0005886">
    <property type="term" value="C:plasma membrane"/>
    <property type="evidence" value="ECO:0007669"/>
    <property type="project" value="UniProtKB-SubCell"/>
</dbReference>
<dbReference type="GO" id="GO:0009401">
    <property type="term" value="P:phosphoenolpyruvate-dependent sugar phosphotransferase system"/>
    <property type="evidence" value="ECO:0007669"/>
    <property type="project" value="UniProtKB-KW"/>
</dbReference>
<dbReference type="InterPro" id="IPR050429">
    <property type="entry name" value="PTS_Glucose_EIICBA"/>
</dbReference>
<proteinExistence type="predicted"/>
<gene>
    <name evidence="11" type="ORF">BD821_11157</name>
</gene>
<comment type="caution">
    <text evidence="11">The sequence shown here is derived from an EMBL/GenBank/DDBJ whole genome shotgun (WGS) entry which is preliminary data.</text>
</comment>
<feature type="transmembrane region" description="Helical" evidence="9">
    <location>
        <begin position="45"/>
        <end position="69"/>
    </location>
</feature>
<name>A0A2S6FWT0_9CLOT</name>
<evidence type="ECO:0000256" key="1">
    <source>
        <dbReference type="ARBA" id="ARBA00004651"/>
    </source>
</evidence>
<dbReference type="InterPro" id="IPR003352">
    <property type="entry name" value="PTS_EIIC"/>
</dbReference>
<dbReference type="PROSITE" id="PS51103">
    <property type="entry name" value="PTS_EIIC_TYPE_1"/>
    <property type="match status" value="1"/>
</dbReference>
<dbReference type="AlphaFoldDB" id="A0A2S6FWT0"/>
<evidence type="ECO:0000256" key="5">
    <source>
        <dbReference type="ARBA" id="ARBA00022683"/>
    </source>
</evidence>
<sequence length="160" mass="16878">MENSKNNLQELFTSVMKVLIAPIIVLPVAAILFKIGDASVLNIPWIKEIGVAILKNLGIIFAASIAVGIAEGNNGVAAISAVVGYFVLTSVAKTINVDINASMQVFACIASGLAAGLLYNKYKDIKLPQILGFFGGKRFVPIVTSFVGLVLGLITGFIWP</sequence>
<feature type="transmembrane region" description="Helical" evidence="9">
    <location>
        <begin position="101"/>
        <end position="119"/>
    </location>
</feature>
<evidence type="ECO:0000256" key="3">
    <source>
        <dbReference type="ARBA" id="ARBA00022475"/>
    </source>
</evidence>
<feature type="transmembrane region" description="Helical" evidence="9">
    <location>
        <begin position="139"/>
        <end position="159"/>
    </location>
</feature>
<keyword evidence="3" id="KW-1003">Cell membrane</keyword>
<evidence type="ECO:0000256" key="6">
    <source>
        <dbReference type="ARBA" id="ARBA00022692"/>
    </source>
</evidence>
<dbReference type="GO" id="GO:0008982">
    <property type="term" value="F:protein-N(PI)-phosphohistidine-sugar phosphotransferase activity"/>
    <property type="evidence" value="ECO:0007669"/>
    <property type="project" value="InterPro"/>
</dbReference>
<evidence type="ECO:0000256" key="9">
    <source>
        <dbReference type="SAM" id="Phobius"/>
    </source>
</evidence>
<comment type="subcellular location">
    <subcellularLocation>
        <location evidence="1">Cell membrane</location>
        <topology evidence="1">Multi-pass membrane protein</topology>
    </subcellularLocation>
</comment>